<sequence length="371" mass="40538">MAELTAGAVSSLLGVLKNEAQLLQRVGHDVTWMKQVRDLAHDCSNCIDYYLQRGDPAIYRAKRGIQGYFCWAAWLVEEYLAKRNAAVRLRELKERAGDVGKRRLRFDVEIPGKAAASPAAPAPSPAAWSSSSFLAPQAAAATIDEDVDDGDGAASATDSSSSPYYRHQDLEPLSLDNYFLERISSWAAEATKRKGESVMPCIGIEESGDASDIVSEGLAKAREQFRCTVRINLSSVHYTYDKLGPNRVLSYILRACKDNGQDYKELKVSRYGAWRDKQKVKREILKKIEDEIAELEKRIHDMEKQISSRRGGDNNKSTAGVTGGTGKDQTAAAPEEEAGIKKTDETGGVNASQETEAGLGNKAGEKGGDKT</sequence>
<evidence type="ECO:0000313" key="3">
    <source>
        <dbReference type="Proteomes" id="UP001341281"/>
    </source>
</evidence>
<feature type="compositionally biased region" description="Low complexity" evidence="1">
    <location>
        <begin position="152"/>
        <end position="162"/>
    </location>
</feature>
<protein>
    <submittedName>
        <fullName evidence="2">Uncharacterized protein</fullName>
    </submittedName>
</protein>
<evidence type="ECO:0000313" key="2">
    <source>
        <dbReference type="EMBL" id="WVZ50658.1"/>
    </source>
</evidence>
<organism evidence="2 3">
    <name type="scientific">Paspalum notatum var. saurae</name>
    <dbReference type="NCBI Taxonomy" id="547442"/>
    <lineage>
        <taxon>Eukaryota</taxon>
        <taxon>Viridiplantae</taxon>
        <taxon>Streptophyta</taxon>
        <taxon>Embryophyta</taxon>
        <taxon>Tracheophyta</taxon>
        <taxon>Spermatophyta</taxon>
        <taxon>Magnoliopsida</taxon>
        <taxon>Liliopsida</taxon>
        <taxon>Poales</taxon>
        <taxon>Poaceae</taxon>
        <taxon>PACMAD clade</taxon>
        <taxon>Panicoideae</taxon>
        <taxon>Andropogonodae</taxon>
        <taxon>Paspaleae</taxon>
        <taxon>Paspalinae</taxon>
        <taxon>Paspalum</taxon>
    </lineage>
</organism>
<name>A0AAQ3SJC6_PASNO</name>
<dbReference type="AlphaFoldDB" id="A0AAQ3SJC6"/>
<dbReference type="Proteomes" id="UP001341281">
    <property type="component" value="Chromosome 01"/>
</dbReference>
<feature type="compositionally biased region" description="Basic and acidic residues" evidence="1">
    <location>
        <begin position="304"/>
        <end position="313"/>
    </location>
</feature>
<proteinExistence type="predicted"/>
<dbReference type="EMBL" id="CP144745">
    <property type="protein sequence ID" value="WVZ50658.1"/>
    <property type="molecule type" value="Genomic_DNA"/>
</dbReference>
<evidence type="ECO:0000256" key="1">
    <source>
        <dbReference type="SAM" id="MobiDB-lite"/>
    </source>
</evidence>
<keyword evidence="3" id="KW-1185">Reference proteome</keyword>
<reference evidence="2 3" key="1">
    <citation type="submission" date="2024-02" db="EMBL/GenBank/DDBJ databases">
        <title>High-quality chromosome-scale genome assembly of Pensacola bahiagrass (Paspalum notatum Flugge var. saurae).</title>
        <authorList>
            <person name="Vega J.M."/>
            <person name="Podio M."/>
            <person name="Orjuela J."/>
            <person name="Siena L.A."/>
            <person name="Pessino S.C."/>
            <person name="Combes M.C."/>
            <person name="Mariac C."/>
            <person name="Albertini E."/>
            <person name="Pupilli F."/>
            <person name="Ortiz J.P.A."/>
            <person name="Leblanc O."/>
        </authorList>
    </citation>
    <scope>NUCLEOTIDE SEQUENCE [LARGE SCALE GENOMIC DNA]</scope>
    <source>
        <strain evidence="2">R1</strain>
        <tissue evidence="2">Leaf</tissue>
    </source>
</reference>
<feature type="region of interest" description="Disordered" evidence="1">
    <location>
        <begin position="145"/>
        <end position="165"/>
    </location>
</feature>
<accession>A0AAQ3SJC6</accession>
<gene>
    <name evidence="2" type="ORF">U9M48_001891</name>
</gene>
<feature type="region of interest" description="Disordered" evidence="1">
    <location>
        <begin position="304"/>
        <end position="371"/>
    </location>
</feature>